<dbReference type="GO" id="GO:0046872">
    <property type="term" value="F:metal ion binding"/>
    <property type="evidence" value="ECO:0007669"/>
    <property type="project" value="UniProtKB-KW"/>
</dbReference>
<comment type="similarity">
    <text evidence="1">Belongs to the SCO1/2 family.</text>
</comment>
<gene>
    <name evidence="11" type="ORF">DI536_13355</name>
</gene>
<dbReference type="InterPro" id="IPR003782">
    <property type="entry name" value="SCO1/SenC"/>
</dbReference>
<dbReference type="SUPFAM" id="SSF46626">
    <property type="entry name" value="Cytochrome c"/>
    <property type="match status" value="1"/>
</dbReference>
<feature type="binding site" evidence="6">
    <location>
        <position position="87"/>
    </location>
    <ligand>
        <name>Cu cation</name>
        <dbReference type="ChEBI" id="CHEBI:23378"/>
    </ligand>
</feature>
<evidence type="ECO:0000259" key="9">
    <source>
        <dbReference type="PROSITE" id="PS51007"/>
    </source>
</evidence>
<dbReference type="InterPro" id="IPR009078">
    <property type="entry name" value="Ferritin-like_SF"/>
</dbReference>
<dbReference type="PANTHER" id="PTHR12151">
    <property type="entry name" value="ELECTRON TRANSPORT PROTIN SCO1/SENC FAMILY MEMBER"/>
    <property type="match status" value="1"/>
</dbReference>
<organism evidence="11 12">
    <name type="scientific">Archangium gephyra</name>
    <dbReference type="NCBI Taxonomy" id="48"/>
    <lineage>
        <taxon>Bacteria</taxon>
        <taxon>Pseudomonadati</taxon>
        <taxon>Myxococcota</taxon>
        <taxon>Myxococcia</taxon>
        <taxon>Myxococcales</taxon>
        <taxon>Cystobacterineae</taxon>
        <taxon>Archangiaceae</taxon>
        <taxon>Archangium</taxon>
    </lineage>
</organism>
<dbReference type="PANTHER" id="PTHR12151:SF25">
    <property type="entry name" value="LINALOOL DEHYDRATASE_ISOMERASE DOMAIN-CONTAINING PROTEIN"/>
    <property type="match status" value="1"/>
</dbReference>
<keyword evidence="7" id="KW-1015">Disulfide bond</keyword>
<dbReference type="CDD" id="cd02968">
    <property type="entry name" value="SCO"/>
    <property type="match status" value="1"/>
</dbReference>
<dbReference type="AlphaFoldDB" id="A0A2W5UVM4"/>
<dbReference type="InterPro" id="IPR036909">
    <property type="entry name" value="Cyt_c-like_dom_sf"/>
</dbReference>
<dbReference type="Gene3D" id="1.10.760.10">
    <property type="entry name" value="Cytochrome c-like domain"/>
    <property type="match status" value="1"/>
</dbReference>
<keyword evidence="4 8" id="KW-0408">Iron</keyword>
<dbReference type="GO" id="GO:0020037">
    <property type="term" value="F:heme binding"/>
    <property type="evidence" value="ECO:0007669"/>
    <property type="project" value="InterPro"/>
</dbReference>
<evidence type="ECO:0000313" key="11">
    <source>
        <dbReference type="EMBL" id="PZR13268.1"/>
    </source>
</evidence>
<evidence type="ECO:0000259" key="10">
    <source>
        <dbReference type="PROSITE" id="PS51352"/>
    </source>
</evidence>
<dbReference type="InterPro" id="IPR009056">
    <property type="entry name" value="Cyt_c-like_dom"/>
</dbReference>
<comment type="caution">
    <text evidence="11">The sequence shown here is derived from an EMBL/GenBank/DDBJ whole genome shotgun (WGS) entry which is preliminary data.</text>
</comment>
<name>A0A2W5UVM4_9BACT</name>
<dbReference type="SUPFAM" id="SSF47240">
    <property type="entry name" value="Ferritin-like"/>
    <property type="match status" value="1"/>
</dbReference>
<keyword evidence="5 6" id="KW-0186">Copper</keyword>
<evidence type="ECO:0000256" key="8">
    <source>
        <dbReference type="PROSITE-ProRule" id="PRU00433"/>
    </source>
</evidence>
<feature type="domain" description="Thioredoxin" evidence="10">
    <location>
        <begin position="45"/>
        <end position="204"/>
    </location>
</feature>
<dbReference type="InterPro" id="IPR013766">
    <property type="entry name" value="Thioredoxin_domain"/>
</dbReference>
<sequence length="363" mass="39553">MKKLLVVFVALGFAASFIALLSVRSRTRNPSQAEDFAHLQHRDVPAALWASPEFSFKANTGEVVSKQSLTGRPYIANFIFTTCRTVCPLMTAKMVRVQRELKDAPMRFVSFSVDPATDTAEVLAKYAEQWNPGEKRWVLLETTPPGLAAVVSGFHVTVQKTDAGVDPIMHSSVMLLVDERGVVRGIYDSEDPADFRALIAASRVLLGSTAPSPAKEARSGEVLFHEFSCSNCHAHPELAPPLGGLVGRKRTLENGLVATADLTYIKESLVAPDAKRVQGYPLRMPTYYELATPAELDALAAYVAALPEEAPEADAVVAVDPVCHMKVRVSDTALHLSADGGTTYFCSAWCKQRFAENPDAYRK</sequence>
<evidence type="ECO:0000313" key="12">
    <source>
        <dbReference type="Proteomes" id="UP000249061"/>
    </source>
</evidence>
<accession>A0A2W5UVM4</accession>
<feature type="binding site" evidence="6">
    <location>
        <position position="83"/>
    </location>
    <ligand>
        <name>Cu cation</name>
        <dbReference type="ChEBI" id="CHEBI:23378"/>
    </ligand>
</feature>
<evidence type="ECO:0000256" key="4">
    <source>
        <dbReference type="ARBA" id="ARBA00023004"/>
    </source>
</evidence>
<dbReference type="Gene3D" id="3.40.30.10">
    <property type="entry name" value="Glutaredoxin"/>
    <property type="match status" value="1"/>
</dbReference>
<dbReference type="PROSITE" id="PS51007">
    <property type="entry name" value="CYTC"/>
    <property type="match status" value="1"/>
</dbReference>
<feature type="disulfide bond" description="Redox-active" evidence="7">
    <location>
        <begin position="83"/>
        <end position="87"/>
    </location>
</feature>
<feature type="domain" description="Cytochrome c" evidence="9">
    <location>
        <begin position="215"/>
        <end position="307"/>
    </location>
</feature>
<reference evidence="11 12" key="1">
    <citation type="submission" date="2017-08" db="EMBL/GenBank/DDBJ databases">
        <title>Infants hospitalized years apart are colonized by the same room-sourced microbial strains.</title>
        <authorList>
            <person name="Brooks B."/>
            <person name="Olm M.R."/>
            <person name="Firek B.A."/>
            <person name="Baker R."/>
            <person name="Thomas B.C."/>
            <person name="Morowitz M.J."/>
            <person name="Banfield J.F."/>
        </authorList>
    </citation>
    <scope>NUCLEOTIDE SEQUENCE [LARGE SCALE GENOMIC DNA]</scope>
    <source>
        <strain evidence="11">S2_003_000_R2_14</strain>
    </source>
</reference>
<evidence type="ECO:0000256" key="1">
    <source>
        <dbReference type="ARBA" id="ARBA00010996"/>
    </source>
</evidence>
<proteinExistence type="inferred from homology"/>
<evidence type="ECO:0000256" key="3">
    <source>
        <dbReference type="ARBA" id="ARBA00022723"/>
    </source>
</evidence>
<feature type="binding site" evidence="6">
    <location>
        <position position="170"/>
    </location>
    <ligand>
        <name>Cu cation</name>
        <dbReference type="ChEBI" id="CHEBI:23378"/>
    </ligand>
</feature>
<evidence type="ECO:0000256" key="6">
    <source>
        <dbReference type="PIRSR" id="PIRSR603782-1"/>
    </source>
</evidence>
<evidence type="ECO:0000256" key="2">
    <source>
        <dbReference type="ARBA" id="ARBA00022617"/>
    </source>
</evidence>
<dbReference type="Proteomes" id="UP000249061">
    <property type="component" value="Unassembled WGS sequence"/>
</dbReference>
<dbReference type="InterPro" id="IPR036249">
    <property type="entry name" value="Thioredoxin-like_sf"/>
</dbReference>
<dbReference type="InterPro" id="IPR007029">
    <property type="entry name" value="YHS_dom"/>
</dbReference>
<dbReference type="SUPFAM" id="SSF52833">
    <property type="entry name" value="Thioredoxin-like"/>
    <property type="match status" value="1"/>
</dbReference>
<keyword evidence="2 8" id="KW-0349">Heme</keyword>
<dbReference type="EMBL" id="QFQP01000010">
    <property type="protein sequence ID" value="PZR13268.1"/>
    <property type="molecule type" value="Genomic_DNA"/>
</dbReference>
<protein>
    <submittedName>
        <fullName evidence="11">Uncharacterized protein</fullName>
    </submittedName>
</protein>
<dbReference type="Pfam" id="PF02630">
    <property type="entry name" value="SCO1-SenC"/>
    <property type="match status" value="1"/>
</dbReference>
<dbReference type="PROSITE" id="PS51352">
    <property type="entry name" value="THIOREDOXIN_2"/>
    <property type="match status" value="1"/>
</dbReference>
<evidence type="ECO:0000256" key="5">
    <source>
        <dbReference type="ARBA" id="ARBA00023008"/>
    </source>
</evidence>
<dbReference type="GO" id="GO:0009055">
    <property type="term" value="F:electron transfer activity"/>
    <property type="evidence" value="ECO:0007669"/>
    <property type="project" value="InterPro"/>
</dbReference>
<dbReference type="Pfam" id="PF04945">
    <property type="entry name" value="YHS"/>
    <property type="match status" value="1"/>
</dbReference>
<evidence type="ECO:0000256" key="7">
    <source>
        <dbReference type="PIRSR" id="PIRSR603782-2"/>
    </source>
</evidence>
<keyword evidence="3 6" id="KW-0479">Metal-binding</keyword>